<evidence type="ECO:0000256" key="1">
    <source>
        <dbReference type="SAM" id="MobiDB-lite"/>
    </source>
</evidence>
<evidence type="ECO:0000313" key="4">
    <source>
        <dbReference type="Proteomes" id="UP001642360"/>
    </source>
</evidence>
<dbReference type="Proteomes" id="UP001642360">
    <property type="component" value="Unassembled WGS sequence"/>
</dbReference>
<feature type="non-terminal residue" evidence="3">
    <location>
        <position position="163"/>
    </location>
</feature>
<feature type="region of interest" description="Disordered" evidence="1">
    <location>
        <begin position="31"/>
        <end position="54"/>
    </location>
</feature>
<dbReference type="AlphaFoldDB" id="A0ABC8S755"/>
<keyword evidence="4" id="KW-1185">Reference proteome</keyword>
<dbReference type="EMBL" id="CAUOFW020002335">
    <property type="protein sequence ID" value="CAK9153044.1"/>
    <property type="molecule type" value="Genomic_DNA"/>
</dbReference>
<dbReference type="PANTHER" id="PTHR35759">
    <property type="entry name" value="BNAA09G03860D PROTEIN"/>
    <property type="match status" value="1"/>
</dbReference>
<dbReference type="PANTHER" id="PTHR35759:SF1">
    <property type="entry name" value="OS07G0673000 PROTEIN"/>
    <property type="match status" value="1"/>
</dbReference>
<keyword evidence="2" id="KW-0732">Signal</keyword>
<evidence type="ECO:0000256" key="2">
    <source>
        <dbReference type="SAM" id="SignalP"/>
    </source>
</evidence>
<reference evidence="3 4" key="1">
    <citation type="submission" date="2024-02" db="EMBL/GenBank/DDBJ databases">
        <authorList>
            <person name="Vignale AGUSTIN F."/>
            <person name="Sosa J E."/>
            <person name="Modenutti C."/>
        </authorList>
    </citation>
    <scope>NUCLEOTIDE SEQUENCE [LARGE SCALE GENOMIC DNA]</scope>
</reference>
<feature type="chain" id="PRO_5044846055" evidence="2">
    <location>
        <begin position="27"/>
        <end position="163"/>
    </location>
</feature>
<evidence type="ECO:0000313" key="3">
    <source>
        <dbReference type="EMBL" id="CAK9153044.1"/>
    </source>
</evidence>
<name>A0ABC8S755_9AQUA</name>
<protein>
    <submittedName>
        <fullName evidence="3">Uncharacterized protein</fullName>
    </submittedName>
</protein>
<feature type="signal peptide" evidence="2">
    <location>
        <begin position="1"/>
        <end position="26"/>
    </location>
</feature>
<organism evidence="3 4">
    <name type="scientific">Ilex paraguariensis</name>
    <name type="common">yerba mate</name>
    <dbReference type="NCBI Taxonomy" id="185542"/>
    <lineage>
        <taxon>Eukaryota</taxon>
        <taxon>Viridiplantae</taxon>
        <taxon>Streptophyta</taxon>
        <taxon>Embryophyta</taxon>
        <taxon>Tracheophyta</taxon>
        <taxon>Spermatophyta</taxon>
        <taxon>Magnoliopsida</taxon>
        <taxon>eudicotyledons</taxon>
        <taxon>Gunneridae</taxon>
        <taxon>Pentapetalae</taxon>
        <taxon>asterids</taxon>
        <taxon>campanulids</taxon>
        <taxon>Aquifoliales</taxon>
        <taxon>Aquifoliaceae</taxon>
        <taxon>Ilex</taxon>
    </lineage>
</organism>
<accession>A0ABC8S755</accession>
<proteinExistence type="predicted"/>
<sequence>MGNPSLSIRVAFVLSLSLAASYTTSSHSPTISFLKSHSNSPDNPNPNPKPNFKASASDLLSLLGTSQQASAINAEVAQELRSCFKFLVPFTPSHLSPHSDSSPFRRALSSKLTCSQSRTRREEDELIWWPPAPVMELARLAVDSGGDPGAIHRTLDPKMIPVS</sequence>
<comment type="caution">
    <text evidence="3">The sequence shown here is derived from an EMBL/GenBank/DDBJ whole genome shotgun (WGS) entry which is preliminary data.</text>
</comment>
<gene>
    <name evidence="3" type="ORF">ILEXP_LOCUS21286</name>
</gene>